<sequence length="345" mass="40888">MKDNEREEISIAEKTPLISIIVPVWNVEKYLARCLDSVFAQTFKNFEIICVNDGSPDNSAEILEEYSKKDSRIRIINQENQGLSAARNSGMRKAKGKYIYFLDSDDFIHPQLLEITYYFITKYNADWITFRHDSVLHRVVKKAGNAVEFTYVPPLYKSIEDIRYKITNAPLYLFKKNPFYKMTYYAWARLYKQEILKDVEFIPGIAFEDDPFIIAICKKHPKTVLLNEALYFYIDNPKSISRSSITQKQIEDYHKGIVYMWQQYKDAPKKDFDFVAKHVAAKRLRIQYNKIKKSDKQKQSELFNIFKEELIDLKNKNFLRFSLNPRKLFYWLKYNKLVKSGNANV</sequence>
<dbReference type="CDD" id="cd00761">
    <property type="entry name" value="Glyco_tranf_GTA_type"/>
    <property type="match status" value="1"/>
</dbReference>
<proteinExistence type="predicted"/>
<dbReference type="PANTHER" id="PTHR22916">
    <property type="entry name" value="GLYCOSYLTRANSFERASE"/>
    <property type="match status" value="1"/>
</dbReference>
<dbReference type="Gene3D" id="3.90.550.10">
    <property type="entry name" value="Spore Coat Polysaccharide Biosynthesis Protein SpsA, Chain A"/>
    <property type="match status" value="1"/>
</dbReference>
<evidence type="ECO:0000313" key="3">
    <source>
        <dbReference type="Proteomes" id="UP000035337"/>
    </source>
</evidence>
<evidence type="ECO:0000259" key="1">
    <source>
        <dbReference type="Pfam" id="PF00535"/>
    </source>
</evidence>
<feature type="domain" description="Glycosyltransferase 2-like" evidence="1">
    <location>
        <begin position="19"/>
        <end position="133"/>
    </location>
</feature>
<evidence type="ECO:0000313" key="2">
    <source>
        <dbReference type="EMBL" id="AKL98105.1"/>
    </source>
</evidence>
<dbReference type="OrthoDB" id="396512at2"/>
<dbReference type="PATRIC" id="fig|1408281.3.peg.744"/>
<name>A0A0G3WJP8_9BACT</name>
<dbReference type="InterPro" id="IPR001173">
    <property type="entry name" value="Glyco_trans_2-like"/>
</dbReference>
<dbReference type="Pfam" id="PF00535">
    <property type="entry name" value="Glycos_transf_2"/>
    <property type="match status" value="1"/>
</dbReference>
<dbReference type="GO" id="GO:0016758">
    <property type="term" value="F:hexosyltransferase activity"/>
    <property type="evidence" value="ECO:0007669"/>
    <property type="project" value="UniProtKB-ARBA"/>
</dbReference>
<dbReference type="PANTHER" id="PTHR22916:SF3">
    <property type="entry name" value="UDP-GLCNAC:BETAGAL BETA-1,3-N-ACETYLGLUCOSAMINYLTRANSFERASE-LIKE PROTEIN 1"/>
    <property type="match status" value="1"/>
</dbReference>
<dbReference type="RefSeq" id="WP_052570648.1">
    <property type="nucleotide sequence ID" value="NZ_CP009498.1"/>
</dbReference>
<accession>A0A0G3WJP8</accession>
<dbReference type="Proteomes" id="UP000035337">
    <property type="component" value="Chromosome"/>
</dbReference>
<dbReference type="InterPro" id="IPR029044">
    <property type="entry name" value="Nucleotide-diphossugar_trans"/>
</dbReference>
<organism evidence="2 3">
    <name type="scientific">Endomicrobium proavitum</name>
    <dbReference type="NCBI Taxonomy" id="1408281"/>
    <lineage>
        <taxon>Bacteria</taxon>
        <taxon>Pseudomonadati</taxon>
        <taxon>Elusimicrobiota</taxon>
        <taxon>Endomicrobiia</taxon>
        <taxon>Endomicrobiales</taxon>
        <taxon>Endomicrobiaceae</taxon>
        <taxon>Endomicrobium</taxon>
    </lineage>
</organism>
<gene>
    <name evidence="2" type="ORF">Epro_0726</name>
</gene>
<protein>
    <submittedName>
        <fullName evidence="2">Putative Glycosyl transferase, family 2</fullName>
    </submittedName>
</protein>
<reference evidence="2 3" key="1">
    <citation type="submission" date="2014-09" db="EMBL/GenBank/DDBJ databases">
        <title>Complete genome sequence of Endomicrobium proavitum.</title>
        <authorList>
            <person name="Zheng H."/>
        </authorList>
    </citation>
    <scope>NUCLEOTIDE SEQUENCE [LARGE SCALE GENOMIC DNA]</scope>
    <source>
        <strain evidence="2 3">Rsa215</strain>
    </source>
</reference>
<dbReference type="AlphaFoldDB" id="A0A0G3WJP8"/>
<dbReference type="SUPFAM" id="SSF53448">
    <property type="entry name" value="Nucleotide-diphospho-sugar transferases"/>
    <property type="match status" value="1"/>
</dbReference>
<keyword evidence="2" id="KW-0808">Transferase</keyword>
<dbReference type="STRING" id="1408281.Epro_0726"/>
<dbReference type="EMBL" id="CP009498">
    <property type="protein sequence ID" value="AKL98105.1"/>
    <property type="molecule type" value="Genomic_DNA"/>
</dbReference>
<dbReference type="KEGG" id="epo:Epro_0726"/>
<keyword evidence="3" id="KW-1185">Reference proteome</keyword>